<feature type="transmembrane region" description="Helical" evidence="7">
    <location>
        <begin position="466"/>
        <end position="486"/>
    </location>
</feature>
<dbReference type="GO" id="GO:0016020">
    <property type="term" value="C:membrane"/>
    <property type="evidence" value="ECO:0007669"/>
    <property type="project" value="UniProtKB-SubCell"/>
</dbReference>
<dbReference type="InterPro" id="IPR036259">
    <property type="entry name" value="MFS_trans_sf"/>
</dbReference>
<keyword evidence="6 7" id="KW-0472">Membrane</keyword>
<dbReference type="EMBL" id="KE721469">
    <property type="protein sequence ID" value="ERF69098.1"/>
    <property type="molecule type" value="Genomic_DNA"/>
</dbReference>
<dbReference type="Pfam" id="PF00083">
    <property type="entry name" value="Sugar_tr"/>
    <property type="match status" value="2"/>
</dbReference>
<evidence type="ECO:0000256" key="2">
    <source>
        <dbReference type="ARBA" id="ARBA00010992"/>
    </source>
</evidence>
<dbReference type="GeneID" id="19236113"/>
<keyword evidence="3" id="KW-0813">Transport</keyword>
<dbReference type="RefSeq" id="XP_007805158.1">
    <property type="nucleotide sequence ID" value="XM_007806967.1"/>
</dbReference>
<organism evidence="9 10">
    <name type="scientific">Endocarpon pusillum (strain Z07020 / HMAS-L-300199)</name>
    <name type="common">Lichen-forming fungus</name>
    <dbReference type="NCBI Taxonomy" id="1263415"/>
    <lineage>
        <taxon>Eukaryota</taxon>
        <taxon>Fungi</taxon>
        <taxon>Dikarya</taxon>
        <taxon>Ascomycota</taxon>
        <taxon>Pezizomycotina</taxon>
        <taxon>Eurotiomycetes</taxon>
        <taxon>Chaetothyriomycetidae</taxon>
        <taxon>Verrucariales</taxon>
        <taxon>Verrucariaceae</taxon>
        <taxon>Endocarpon</taxon>
    </lineage>
</organism>
<dbReference type="PANTHER" id="PTHR48020:SF14">
    <property type="entry name" value="SUGAR TRANSPORTER, PUTATIVE-RELATED"/>
    <property type="match status" value="1"/>
</dbReference>
<feature type="transmembrane region" description="Helical" evidence="7">
    <location>
        <begin position="147"/>
        <end position="169"/>
    </location>
</feature>
<dbReference type="InterPro" id="IPR050814">
    <property type="entry name" value="Myo-inositol_Transporter"/>
</dbReference>
<feature type="transmembrane region" description="Helical" evidence="7">
    <location>
        <begin position="404"/>
        <end position="422"/>
    </location>
</feature>
<dbReference type="Gene3D" id="1.20.1250.20">
    <property type="entry name" value="MFS general substrate transporter like domains"/>
    <property type="match status" value="2"/>
</dbReference>
<keyword evidence="5 7" id="KW-1133">Transmembrane helix</keyword>
<keyword evidence="10" id="KW-1185">Reference proteome</keyword>
<protein>
    <recommendedName>
        <fullName evidence="8">Major facilitator superfamily (MFS) profile domain-containing protein</fullName>
    </recommendedName>
</protein>
<evidence type="ECO:0000256" key="7">
    <source>
        <dbReference type="SAM" id="Phobius"/>
    </source>
</evidence>
<dbReference type="AlphaFoldDB" id="U1GAR1"/>
<reference evidence="10" key="1">
    <citation type="journal article" date="2014" name="BMC Genomics">
        <title>Genome characteristics reveal the impact of lichenization on lichen-forming fungus Endocarpon pusillum Hedwig (Verrucariales, Ascomycota).</title>
        <authorList>
            <person name="Wang Y.-Y."/>
            <person name="Liu B."/>
            <person name="Zhang X.-Y."/>
            <person name="Zhou Q.-M."/>
            <person name="Zhang T."/>
            <person name="Li H."/>
            <person name="Yu Y.-F."/>
            <person name="Zhang X.-L."/>
            <person name="Hao X.-Y."/>
            <person name="Wang M."/>
            <person name="Wang L."/>
            <person name="Wei J.-C."/>
        </authorList>
    </citation>
    <scope>NUCLEOTIDE SEQUENCE [LARGE SCALE GENOMIC DNA]</scope>
    <source>
        <strain evidence="10">Z07020 / HMAS-L-300199</strain>
    </source>
</reference>
<comment type="subcellular location">
    <subcellularLocation>
        <location evidence="1">Membrane</location>
        <topology evidence="1">Multi-pass membrane protein</topology>
    </subcellularLocation>
</comment>
<comment type="similarity">
    <text evidence="2">Belongs to the major facilitator superfamily. Sugar transporter (TC 2.A.1.1) family.</text>
</comment>
<sequence length="601" mass="66978">MALPLGPRNLATVTQPPAHYPEIDMNQNTRAFIENPLRKYTPEALDALVNSFIEEMGLHDLADSLHKGAQTGRDPFAPQVARDLDENELEALKDENRHPFRHPPKFWLTISLLCCGALLQGWSQVGINAANIAWPAEFGIDETTDYGNWVFALVNSAVYFASALFGCWLSDPLNNIYGRRGCVLFAAVFSFAASLGAALTQNWWQLLLCRILLGLGMGVKASESPRYLIRKRLFPRLDEGLAAKSPCLDLAEADSGADEYRQAYQSLLLLRNTPLQASRDLMLISAQVRVEQELFRASGATGRMYAKRFFQLFSQPRIRRATMGSAAVFVAVCLPIESIGRFVANLLPFNCIIFYSTTLYVNANAGEFTSMFVSWGIGLVNFLFGLPGFYFIDRAGRRPLLLHLYPHLAWTTLAAAMSYYIPENDIARLRVIIMWEFLFVAFYSPGQGPVPFLYSAESFPVTHREVGMSFAVAVNLFFAGILTLLFPRMDHAIGAVRSLATFAGLNLVAWVLIFFLAPETKEYTLEELDSVSLLSDAVELIKPAIANLGVVELLRTGKEVYSESDPQNTEGLSRNSAGPVRQVVEYDSVRAAFRRDFWPGE</sequence>
<feature type="transmembrane region" description="Helical" evidence="7">
    <location>
        <begin position="498"/>
        <end position="517"/>
    </location>
</feature>
<evidence type="ECO:0000256" key="6">
    <source>
        <dbReference type="ARBA" id="ARBA00023136"/>
    </source>
</evidence>
<evidence type="ECO:0000256" key="4">
    <source>
        <dbReference type="ARBA" id="ARBA00022692"/>
    </source>
</evidence>
<evidence type="ECO:0000256" key="1">
    <source>
        <dbReference type="ARBA" id="ARBA00004141"/>
    </source>
</evidence>
<dbReference type="InterPro" id="IPR005828">
    <property type="entry name" value="MFS_sugar_transport-like"/>
</dbReference>
<gene>
    <name evidence="9" type="ORF">EPUS_01054</name>
</gene>
<evidence type="ECO:0000259" key="8">
    <source>
        <dbReference type="PROSITE" id="PS50850"/>
    </source>
</evidence>
<dbReference type="SUPFAM" id="SSF103473">
    <property type="entry name" value="MFS general substrate transporter"/>
    <property type="match status" value="2"/>
</dbReference>
<dbReference type="GO" id="GO:0015798">
    <property type="term" value="P:myo-inositol transport"/>
    <property type="evidence" value="ECO:0007669"/>
    <property type="project" value="UniProtKB-ARBA"/>
</dbReference>
<keyword evidence="4 7" id="KW-0812">Transmembrane</keyword>
<dbReference type="PROSITE" id="PS50850">
    <property type="entry name" value="MFS"/>
    <property type="match status" value="1"/>
</dbReference>
<dbReference type="InterPro" id="IPR003663">
    <property type="entry name" value="Sugar/inositol_transpt"/>
</dbReference>
<dbReference type="PRINTS" id="PR00171">
    <property type="entry name" value="SUGRTRNSPORT"/>
</dbReference>
<accession>U1GAR1</accession>
<evidence type="ECO:0000256" key="5">
    <source>
        <dbReference type="ARBA" id="ARBA00022989"/>
    </source>
</evidence>
<evidence type="ECO:0000256" key="3">
    <source>
        <dbReference type="ARBA" id="ARBA00022448"/>
    </source>
</evidence>
<dbReference type="OrthoDB" id="5290825at2759"/>
<dbReference type="PANTHER" id="PTHR48020">
    <property type="entry name" value="PROTON MYO-INOSITOL COTRANSPORTER"/>
    <property type="match status" value="1"/>
</dbReference>
<feature type="domain" description="Major facilitator superfamily (MFS) profile" evidence="8">
    <location>
        <begin position="109"/>
        <end position="521"/>
    </location>
</feature>
<dbReference type="HOGENOM" id="CLU_001265_43_5_1"/>
<dbReference type="InterPro" id="IPR020846">
    <property type="entry name" value="MFS_dom"/>
</dbReference>
<dbReference type="eggNOG" id="KOG0254">
    <property type="taxonomic scope" value="Eukaryota"/>
</dbReference>
<feature type="transmembrane region" description="Helical" evidence="7">
    <location>
        <begin position="372"/>
        <end position="392"/>
    </location>
</feature>
<evidence type="ECO:0000313" key="9">
    <source>
        <dbReference type="EMBL" id="ERF69098.1"/>
    </source>
</evidence>
<dbReference type="GO" id="GO:0022857">
    <property type="term" value="F:transmembrane transporter activity"/>
    <property type="evidence" value="ECO:0007669"/>
    <property type="project" value="InterPro"/>
</dbReference>
<feature type="transmembrane region" description="Helical" evidence="7">
    <location>
        <begin position="346"/>
        <end position="365"/>
    </location>
</feature>
<dbReference type="Proteomes" id="UP000019373">
    <property type="component" value="Unassembled WGS sequence"/>
</dbReference>
<evidence type="ECO:0000313" key="10">
    <source>
        <dbReference type="Proteomes" id="UP000019373"/>
    </source>
</evidence>
<feature type="transmembrane region" description="Helical" evidence="7">
    <location>
        <begin position="429"/>
        <end position="446"/>
    </location>
</feature>
<feature type="transmembrane region" description="Helical" evidence="7">
    <location>
        <begin position="321"/>
        <end position="340"/>
    </location>
</feature>
<name>U1GAR1_ENDPU</name>
<dbReference type="GO" id="GO:0015791">
    <property type="term" value="P:polyol transmembrane transport"/>
    <property type="evidence" value="ECO:0007669"/>
    <property type="project" value="UniProtKB-ARBA"/>
</dbReference>
<feature type="transmembrane region" description="Helical" evidence="7">
    <location>
        <begin position="181"/>
        <end position="197"/>
    </location>
</feature>
<proteinExistence type="inferred from homology"/>